<dbReference type="AlphaFoldDB" id="A0A1V8SHK3"/>
<dbReference type="InParanoid" id="A0A1V8SHK3"/>
<evidence type="ECO:0000313" key="2">
    <source>
        <dbReference type="EMBL" id="OQN98616.1"/>
    </source>
</evidence>
<evidence type="ECO:0000256" key="1">
    <source>
        <dbReference type="SAM" id="MobiDB-lite"/>
    </source>
</evidence>
<accession>A0A1V8SHK3</accession>
<feature type="region of interest" description="Disordered" evidence="1">
    <location>
        <begin position="56"/>
        <end position="82"/>
    </location>
</feature>
<reference evidence="3" key="1">
    <citation type="submission" date="2017-03" db="EMBL/GenBank/DDBJ databases">
        <title>Genomes of endolithic fungi from Antarctica.</title>
        <authorList>
            <person name="Coleine C."/>
            <person name="Masonjones S."/>
            <person name="Stajich J.E."/>
        </authorList>
    </citation>
    <scope>NUCLEOTIDE SEQUENCE [LARGE SCALE GENOMIC DNA]</scope>
    <source>
        <strain evidence="3">CCFEE 5527</strain>
    </source>
</reference>
<name>A0A1V8SHK3_9PEZI</name>
<gene>
    <name evidence="2" type="ORF">B0A48_15879</name>
</gene>
<proteinExistence type="predicted"/>
<dbReference type="EMBL" id="NAJO01000045">
    <property type="protein sequence ID" value="OQN98616.1"/>
    <property type="molecule type" value="Genomic_DNA"/>
</dbReference>
<comment type="caution">
    <text evidence="2">The sequence shown here is derived from an EMBL/GenBank/DDBJ whole genome shotgun (WGS) entry which is preliminary data.</text>
</comment>
<evidence type="ECO:0000313" key="3">
    <source>
        <dbReference type="Proteomes" id="UP000192596"/>
    </source>
</evidence>
<dbReference type="OrthoDB" id="5366531at2759"/>
<organism evidence="2 3">
    <name type="scientific">Cryoendolithus antarcticus</name>
    <dbReference type="NCBI Taxonomy" id="1507870"/>
    <lineage>
        <taxon>Eukaryota</taxon>
        <taxon>Fungi</taxon>
        <taxon>Dikarya</taxon>
        <taxon>Ascomycota</taxon>
        <taxon>Pezizomycotina</taxon>
        <taxon>Dothideomycetes</taxon>
        <taxon>Dothideomycetidae</taxon>
        <taxon>Cladosporiales</taxon>
        <taxon>Cladosporiaceae</taxon>
        <taxon>Cryoendolithus</taxon>
    </lineage>
</organism>
<keyword evidence="3" id="KW-1185">Reference proteome</keyword>
<dbReference type="Proteomes" id="UP000192596">
    <property type="component" value="Unassembled WGS sequence"/>
</dbReference>
<sequence>MGPTRFDNWLARPTTLRLLRQLVGPEGSSTKGRQCHLPFIASRPSVRRYAALAVAKSNGDERPEVEDCGPRRQGNQLDAERNGLARPAADLVAERVAVALSLRLSSSDDSGDSPEQRPHPEDDFAMTMHQCSVEIRELKGQLLIDHSSNAENWAAWIQSLQFRQRLHGHRGVMAVYHGLRLRNLDLPIQGPHADVLWNSIIDAGISMERAGRPHGELRSIYRHANVLRVVHGKVLADLYIRIIGRLLRTASSTHDDNQSVVLKWHRRLVRDNWYGPGDARKLVADVLQSASKKTAFHAFEVIYDAVAEHDCYDYCMPIVFEHGDEADVEAWHGLFVRHDDLPSAGYATESVVARLLDHVRDDRGNTSVLNRSLRKGPALATPVSPRSMLNSLLGEVHGITPKLISDSFCAKLFATAAFSIDFVIRTLTVLGIEALGPLALRELAMRITLTEDLDARLAQITAAGLQLTDCMYSRLLRKVVNDRSEELYRALVHSDQHPENYDDAHMQKTLLANFLEAGDGLQVQLTLLCLQQADVNLDHLVWNRILQHCAKQGNWDGVTKAFQHIQSERMPLSVRSINFMKKYILPTRTRGKQPNPSGGIVRNERIARDFVLKASIYAAEHGQHVPPFIWTELLKRYGMEYDMDGVETIATWLVEHYHNDAKPAIRPPRTHDPTQVSNKAVLRATLTDNMLRAIVMWGIRDAGHRDMLHETNLDEKRSATPASHDAEDLIDSPVWAQGLVLLKKLREEGFHVKTQVVREALRQQLWVMFGPSASMVPANTLIIERNRLSLAHYVLHAQRIWRTDQVHSSDHAFVVPVWSADEQAILYRRVFGDARGVRQQTREYADVKTWVADGGHVEERGESSPYDLRVLWETSPHRIGGAAGERGLVPYDRRPARHLSSTAVKMRRTRLRLNPGSTVGPKSRPQAPTLYIPTTILQAQSKPD</sequence>
<protein>
    <submittedName>
        <fullName evidence="2">Uncharacterized protein</fullName>
    </submittedName>
</protein>
<dbReference type="STRING" id="1507870.A0A1V8SHK3"/>